<dbReference type="InterPro" id="IPR036866">
    <property type="entry name" value="RibonucZ/Hydroxyglut_hydro"/>
</dbReference>
<dbReference type="Gene3D" id="3.60.15.10">
    <property type="entry name" value="Ribonuclease Z/Hydroxyacylglutathione hydrolase-like"/>
    <property type="match status" value="1"/>
</dbReference>
<dbReference type="GO" id="GO:0016787">
    <property type="term" value="F:hydrolase activity"/>
    <property type="evidence" value="ECO:0007669"/>
    <property type="project" value="UniProtKB-UniRule"/>
</dbReference>
<dbReference type="OrthoDB" id="9789133at2"/>
<dbReference type="STRING" id="574375.AZF08_04600"/>
<accession>A0A073K6G6</accession>
<keyword evidence="5" id="KW-1185">Reference proteome</keyword>
<dbReference type="SMART" id="SM00849">
    <property type="entry name" value="Lactamase_B"/>
    <property type="match status" value="1"/>
</dbReference>
<dbReference type="Pfam" id="PF12706">
    <property type="entry name" value="Lactamase_B_2"/>
    <property type="match status" value="1"/>
</dbReference>
<evidence type="ECO:0000256" key="2">
    <source>
        <dbReference type="HAMAP-Rule" id="MF_00457"/>
    </source>
</evidence>
<name>A0A073K6G6_9BACI</name>
<comment type="caution">
    <text evidence="4">The sequence shown here is derived from an EMBL/GenBank/DDBJ whole genome shotgun (WGS) entry which is preliminary data.</text>
</comment>
<evidence type="ECO:0000313" key="5">
    <source>
        <dbReference type="Proteomes" id="UP000027778"/>
    </source>
</evidence>
<dbReference type="eggNOG" id="COG2220">
    <property type="taxonomic scope" value="Bacteria"/>
</dbReference>
<evidence type="ECO:0000259" key="3">
    <source>
        <dbReference type="SMART" id="SM00849"/>
    </source>
</evidence>
<protein>
    <recommendedName>
        <fullName evidence="2">UPF0173 metal-dependent hydrolase BAGA_22625</fullName>
    </recommendedName>
</protein>
<dbReference type="InterPro" id="IPR001279">
    <property type="entry name" value="Metallo-B-lactamas"/>
</dbReference>
<gene>
    <name evidence="4" type="ORF">BAGA_22625</name>
</gene>
<dbReference type="RefSeq" id="WP_033678334.1">
    <property type="nucleotide sequence ID" value="NZ_JOTM01000043.1"/>
</dbReference>
<dbReference type="NCBIfam" id="NF001911">
    <property type="entry name" value="PRK00685.1"/>
    <property type="match status" value="1"/>
</dbReference>
<dbReference type="PANTHER" id="PTHR39189:SF1">
    <property type="entry name" value="UPF0173 METAL-DEPENDENT HYDROLASE YTKL"/>
    <property type="match status" value="1"/>
</dbReference>
<dbReference type="SUPFAM" id="SSF56281">
    <property type="entry name" value="Metallo-hydrolase/oxidoreductase"/>
    <property type="match status" value="1"/>
</dbReference>
<sequence length="227" mass="24558">MEVSYHGHSVVKIETNGKVILIDPFLTGNPQTDLKAEDVKVDVIILSHGHGDHVGDTVALAKKNNAVVVAPFELATFLGWKGVSTHPMHIGGSHMFDFGKVKFTQAFHGSSYIDEENKTITYTGMPAGILITAEDKTVYHAGDTALFSDMKLIGALNNIDLAFLPIGDNFTMGPEDAVLAAEWIGAKTVVPMHYNTFPVIKQDPHLFVQKLTSSTGKVLEVGESITL</sequence>
<feature type="domain" description="Metallo-beta-lactamase" evidence="3">
    <location>
        <begin position="7"/>
        <end position="193"/>
    </location>
</feature>
<comment type="similarity">
    <text evidence="2">Belongs to the UPF0173 family.</text>
</comment>
<organism evidence="4 5">
    <name type="scientific">Bacillus gaemokensis</name>
    <dbReference type="NCBI Taxonomy" id="574375"/>
    <lineage>
        <taxon>Bacteria</taxon>
        <taxon>Bacillati</taxon>
        <taxon>Bacillota</taxon>
        <taxon>Bacilli</taxon>
        <taxon>Bacillales</taxon>
        <taxon>Bacillaceae</taxon>
        <taxon>Bacillus</taxon>
        <taxon>Bacillus cereus group</taxon>
    </lineage>
</organism>
<dbReference type="EMBL" id="JOTM01000043">
    <property type="protein sequence ID" value="KEK22032.1"/>
    <property type="molecule type" value="Genomic_DNA"/>
</dbReference>
<keyword evidence="1 2" id="KW-0378">Hydrolase</keyword>
<dbReference type="AlphaFoldDB" id="A0A073K6G6"/>
<dbReference type="InterPro" id="IPR022877">
    <property type="entry name" value="UPF0173"/>
</dbReference>
<evidence type="ECO:0000313" key="4">
    <source>
        <dbReference type="EMBL" id="KEK22032.1"/>
    </source>
</evidence>
<proteinExistence type="inferred from homology"/>
<dbReference type="PANTHER" id="PTHR39189">
    <property type="entry name" value="UPF0173 METAL-DEPENDENT HYDROLASE YTKL"/>
    <property type="match status" value="1"/>
</dbReference>
<evidence type="ECO:0000256" key="1">
    <source>
        <dbReference type="ARBA" id="ARBA00022801"/>
    </source>
</evidence>
<dbReference type="Proteomes" id="UP000027778">
    <property type="component" value="Unassembled WGS sequence"/>
</dbReference>
<dbReference type="HAMAP" id="MF_00457">
    <property type="entry name" value="UPF0173"/>
    <property type="match status" value="1"/>
</dbReference>
<reference evidence="4 5" key="1">
    <citation type="submission" date="2014-06" db="EMBL/GenBank/DDBJ databases">
        <title>Draft genome sequence of Bacillus gaemokensis JCM 15801 (MCCC 1A00707).</title>
        <authorList>
            <person name="Lai Q."/>
            <person name="Liu Y."/>
            <person name="Shao Z."/>
        </authorList>
    </citation>
    <scope>NUCLEOTIDE SEQUENCE [LARGE SCALE GENOMIC DNA]</scope>
    <source>
        <strain evidence="4 5">JCM 15801</strain>
    </source>
</reference>